<evidence type="ECO:0000313" key="3">
    <source>
        <dbReference type="EMBL" id="MFD1031453.1"/>
    </source>
</evidence>
<feature type="compositionally biased region" description="Acidic residues" evidence="1">
    <location>
        <begin position="101"/>
        <end position="140"/>
    </location>
</feature>
<organism evidence="3 4">
    <name type="scientific">Metaplanococcus flavidus</name>
    <dbReference type="NCBI Taxonomy" id="569883"/>
    <lineage>
        <taxon>Bacteria</taxon>
        <taxon>Bacillati</taxon>
        <taxon>Bacillota</taxon>
        <taxon>Bacilli</taxon>
        <taxon>Bacillales</taxon>
        <taxon>Caryophanaceae</taxon>
        <taxon>Metaplanococcus</taxon>
    </lineage>
</organism>
<dbReference type="EMBL" id="JBHTKI010000010">
    <property type="protein sequence ID" value="MFD1031453.1"/>
    <property type="molecule type" value="Genomic_DNA"/>
</dbReference>
<proteinExistence type="predicted"/>
<feature type="region of interest" description="Disordered" evidence="1">
    <location>
        <begin position="1"/>
        <end position="48"/>
    </location>
</feature>
<dbReference type="Proteomes" id="UP001597109">
    <property type="component" value="Unassembled WGS sequence"/>
</dbReference>
<feature type="compositionally biased region" description="Basic and acidic residues" evidence="1">
    <location>
        <begin position="31"/>
        <end position="40"/>
    </location>
</feature>
<keyword evidence="4" id="KW-1185">Reference proteome</keyword>
<dbReference type="RefSeq" id="WP_144841444.1">
    <property type="nucleotide sequence ID" value="NZ_JBHTKI010000010.1"/>
</dbReference>
<feature type="compositionally biased region" description="Basic and acidic residues" evidence="1">
    <location>
        <begin position="1"/>
        <end position="11"/>
    </location>
</feature>
<evidence type="ECO:0000256" key="1">
    <source>
        <dbReference type="SAM" id="MobiDB-lite"/>
    </source>
</evidence>
<feature type="region of interest" description="Disordered" evidence="1">
    <location>
        <begin position="78"/>
        <end position="141"/>
    </location>
</feature>
<evidence type="ECO:0000256" key="2">
    <source>
        <dbReference type="SAM" id="Phobius"/>
    </source>
</evidence>
<keyword evidence="2" id="KW-0812">Transmembrane</keyword>
<evidence type="ECO:0000313" key="4">
    <source>
        <dbReference type="Proteomes" id="UP001597109"/>
    </source>
</evidence>
<keyword evidence="2" id="KW-0472">Membrane</keyword>
<feature type="transmembrane region" description="Helical" evidence="2">
    <location>
        <begin position="46"/>
        <end position="67"/>
    </location>
</feature>
<protein>
    <submittedName>
        <fullName evidence="3">Uncharacterized protein</fullName>
    </submittedName>
</protein>
<accession>A0ABW3LAA6</accession>
<keyword evidence="2" id="KW-1133">Transmembrane helix</keyword>
<gene>
    <name evidence="3" type="ORF">ACFQ1X_08425</name>
</gene>
<sequence length="281" mass="31614">MHEDLKRKLDDSVPEDVTLSDTKKRQILKAAQEREGERRPTSVPKLLPALAGVAVIGLSGLFAYPYLMEETDAPEEIRNAEENEPSSIEGNDPPESTPPPVDEEPDENSEEETDETAEEDSEETLDESTDKEETLVEDSESQLLTKEEKFIALLNHEFYETGIELGDEVAEVESNYPNWLEKGEVEGGLATSYGSFMVIRAHFETKINHVNLREFTQLTVSQIEEVIGQKIEIVAYFNEILNREVISGEFILENKRYVVIADSEAQDAKVKEIWISAYSGG</sequence>
<comment type="caution">
    <text evidence="3">The sequence shown here is derived from an EMBL/GenBank/DDBJ whole genome shotgun (WGS) entry which is preliminary data.</text>
</comment>
<reference evidence="4" key="1">
    <citation type="journal article" date="2019" name="Int. J. Syst. Evol. Microbiol.">
        <title>The Global Catalogue of Microorganisms (GCM) 10K type strain sequencing project: providing services to taxonomists for standard genome sequencing and annotation.</title>
        <authorList>
            <consortium name="The Broad Institute Genomics Platform"/>
            <consortium name="The Broad Institute Genome Sequencing Center for Infectious Disease"/>
            <person name="Wu L."/>
            <person name="Ma J."/>
        </authorList>
    </citation>
    <scope>NUCLEOTIDE SEQUENCE [LARGE SCALE GENOMIC DNA]</scope>
    <source>
        <strain evidence="4">CCUG 56756</strain>
    </source>
</reference>
<name>A0ABW3LAA6_9BACL</name>